<proteinExistence type="predicted"/>
<reference evidence="2 3" key="1">
    <citation type="journal article" date="2016" name="Sci. Rep.">
        <title>Metabolic traits of an uncultured archaeal lineage -MSBL1- from brine pools of the Red Sea.</title>
        <authorList>
            <person name="Mwirichia R."/>
            <person name="Alam I."/>
            <person name="Rashid M."/>
            <person name="Vinu M."/>
            <person name="Ba-Alawi W."/>
            <person name="Anthony Kamau A."/>
            <person name="Kamanda Ngugi D."/>
            <person name="Goker M."/>
            <person name="Klenk H.P."/>
            <person name="Bajic V."/>
            <person name="Stingl U."/>
        </authorList>
    </citation>
    <scope>NUCLEOTIDE SEQUENCE [LARGE SCALE GENOMIC DNA]</scope>
    <source>
        <strain evidence="2">SCGC-AAA259A05</strain>
    </source>
</reference>
<dbReference type="EMBL" id="LHXJ01000005">
    <property type="protein sequence ID" value="KXA91563.1"/>
    <property type="molecule type" value="Genomic_DNA"/>
</dbReference>
<protein>
    <recommendedName>
        <fullName evidence="1">N-acetyltransferase domain-containing protein</fullName>
    </recommendedName>
</protein>
<dbReference type="InterPro" id="IPR016181">
    <property type="entry name" value="Acyl_CoA_acyltransferase"/>
</dbReference>
<keyword evidence="3" id="KW-1185">Reference proteome</keyword>
<evidence type="ECO:0000313" key="3">
    <source>
        <dbReference type="Proteomes" id="UP000070163"/>
    </source>
</evidence>
<organism evidence="2 3">
    <name type="scientific">candidate division MSBL1 archaeon SCGC-AAA259A05</name>
    <dbReference type="NCBI Taxonomy" id="1698259"/>
    <lineage>
        <taxon>Archaea</taxon>
        <taxon>Methanobacteriati</taxon>
        <taxon>Methanobacteriota</taxon>
        <taxon>candidate division MSBL1</taxon>
    </lineage>
</organism>
<dbReference type="InterPro" id="IPR000182">
    <property type="entry name" value="GNAT_dom"/>
</dbReference>
<dbReference type="Gene3D" id="3.40.630.30">
    <property type="match status" value="1"/>
</dbReference>
<accession>A0A133UBK8</accession>
<evidence type="ECO:0000259" key="1">
    <source>
        <dbReference type="PROSITE" id="PS51186"/>
    </source>
</evidence>
<name>A0A133UBK8_9EURY</name>
<dbReference type="Proteomes" id="UP000070163">
    <property type="component" value="Unassembled WGS sequence"/>
</dbReference>
<dbReference type="AlphaFoldDB" id="A0A133UBK8"/>
<sequence length="195" mass="22562">MISMFIQNTEVSNVLAGKVVDEFEVDGKEVKIRYPEMRDVDDLLEYINSVIEERKYLILLEKKDREEEVSWLSNVLEEVEKKEKLYLVVEVDGKVMGGASIDTEKEARSHVGDFAIALKKEIREIGIGTSLAKAIFSEAKEKLGVETIKFRVFEKNKRARNFYKKLGFEKRGRIEDDVCIDGEYQDSIIMQKKLE</sequence>
<dbReference type="GO" id="GO:0016747">
    <property type="term" value="F:acyltransferase activity, transferring groups other than amino-acyl groups"/>
    <property type="evidence" value="ECO:0007669"/>
    <property type="project" value="InterPro"/>
</dbReference>
<dbReference type="SUPFAM" id="SSF55729">
    <property type="entry name" value="Acyl-CoA N-acyltransferases (Nat)"/>
    <property type="match status" value="1"/>
</dbReference>
<evidence type="ECO:0000313" key="2">
    <source>
        <dbReference type="EMBL" id="KXA91563.1"/>
    </source>
</evidence>
<feature type="domain" description="N-acetyltransferase" evidence="1">
    <location>
        <begin position="30"/>
        <end position="195"/>
    </location>
</feature>
<dbReference type="PROSITE" id="PS51186">
    <property type="entry name" value="GNAT"/>
    <property type="match status" value="1"/>
</dbReference>
<gene>
    <name evidence="2" type="ORF">AKJ57_00665</name>
</gene>
<comment type="caution">
    <text evidence="2">The sequence shown here is derived from an EMBL/GenBank/DDBJ whole genome shotgun (WGS) entry which is preliminary data.</text>
</comment>
<dbReference type="PANTHER" id="PTHR43415:SF3">
    <property type="entry name" value="GNAT-FAMILY ACETYLTRANSFERASE"/>
    <property type="match status" value="1"/>
</dbReference>
<dbReference type="PANTHER" id="PTHR43415">
    <property type="entry name" value="SPERMIDINE N(1)-ACETYLTRANSFERASE"/>
    <property type="match status" value="1"/>
</dbReference>
<dbReference type="Pfam" id="PF00583">
    <property type="entry name" value="Acetyltransf_1"/>
    <property type="match status" value="1"/>
</dbReference>